<name>A0A497EZD2_9CREN</name>
<evidence type="ECO:0000313" key="1">
    <source>
        <dbReference type="EMBL" id="RLE52080.1"/>
    </source>
</evidence>
<evidence type="ECO:0000313" key="2">
    <source>
        <dbReference type="Proteomes" id="UP000269499"/>
    </source>
</evidence>
<accession>A0A497EZD2</accession>
<protein>
    <submittedName>
        <fullName evidence="1">DUF1364 domain-containing protein</fullName>
    </submittedName>
</protein>
<dbReference type="Gene3D" id="3.30.50.20">
    <property type="entry name" value="prophage-derive protein ybcO"/>
    <property type="match status" value="1"/>
</dbReference>
<dbReference type="EMBL" id="QMRA01000134">
    <property type="protein sequence ID" value="RLE52080.1"/>
    <property type="molecule type" value="Genomic_DNA"/>
</dbReference>
<sequence length="105" mass="11577">MGHKWNDKTKLRGKAKGEDCQVRVPGVCNFNAETTVLAHLGGAGMGTKNHDIQGAWCCSSCHDTIDGRGSTQFTKPELTLMHLEGIMRTIEALLKREIIEIKVNK</sequence>
<comment type="caution">
    <text evidence="1">The sequence shown here is derived from an EMBL/GenBank/DDBJ whole genome shotgun (WGS) entry which is preliminary data.</text>
</comment>
<organism evidence="1 2">
    <name type="scientific">Thermoproteota archaeon</name>
    <dbReference type="NCBI Taxonomy" id="2056631"/>
    <lineage>
        <taxon>Archaea</taxon>
        <taxon>Thermoproteota</taxon>
    </lineage>
</organism>
<gene>
    <name evidence="1" type="ORF">DRJ26_05100</name>
</gene>
<dbReference type="AlphaFoldDB" id="A0A497EZD2"/>
<dbReference type="Proteomes" id="UP000269499">
    <property type="component" value="Unassembled WGS sequence"/>
</dbReference>
<reference evidence="1 2" key="1">
    <citation type="submission" date="2018-06" db="EMBL/GenBank/DDBJ databases">
        <title>Extensive metabolic versatility and redundancy in microbially diverse, dynamic hydrothermal sediments.</title>
        <authorList>
            <person name="Dombrowski N."/>
            <person name="Teske A."/>
            <person name="Baker B.J."/>
        </authorList>
    </citation>
    <scope>NUCLEOTIDE SEQUENCE [LARGE SCALE GENOMIC DNA]</scope>
    <source>
        <strain evidence="1">B20_G2</strain>
    </source>
</reference>
<proteinExistence type="predicted"/>
<dbReference type="Pfam" id="PF07102">
    <property type="entry name" value="YbcO"/>
    <property type="match status" value="1"/>
</dbReference>
<dbReference type="InterPro" id="IPR010774">
    <property type="entry name" value="YbcO"/>
</dbReference>